<sequence length="393" mass="43336">MKNKLILAVSGIALVMLLGIGGFYYFQAQSASPIKIGVVLPQSGDFAAFGILGIQGAQLAVDEINAQGGVLNGKSFELVIGDSQSDPNVSVRLMRKFIQEEDVFAILGPVSSSARNAMVEVAKQFKVPLLYGIDYEGGQFERYLFCYSPIPDHVIAPLIPYLTEQENSKKFYIFGYDYEWPHGMAKAVENAVSKVNGQVVGTEFTPFGVQDYSKTFDKIKSSGADTLILVMCGLDGQRFAKQFYHSGLRGQVKLVAIAAEETWETGLPAEELEGIITNVHFVRSLERSEAQAFVSRLKKKFGETASITYSTESHYGLMMMLRDAIQKVGQLDKEKIIAALEDSQITVGNGVVSMRKDHHMNLNMVIARYHAGKLIAEKQIGLVKPEDQRKISQ</sequence>
<dbReference type="PANTHER" id="PTHR47628">
    <property type="match status" value="1"/>
</dbReference>
<dbReference type="GO" id="GO:0006865">
    <property type="term" value="P:amino acid transport"/>
    <property type="evidence" value="ECO:0007669"/>
    <property type="project" value="UniProtKB-KW"/>
</dbReference>
<dbReference type="SUPFAM" id="SSF53822">
    <property type="entry name" value="Periplasmic binding protein-like I"/>
    <property type="match status" value="1"/>
</dbReference>
<reference evidence="7" key="1">
    <citation type="submission" date="2013-07" db="EMBL/GenBank/DDBJ databases">
        <authorList>
            <person name="McIlroy S."/>
        </authorList>
    </citation>
    <scope>NUCLEOTIDE SEQUENCE [LARGE SCALE GENOMIC DNA]</scope>
    <source>
        <strain evidence="7">Run_A_D11</strain>
    </source>
</reference>
<accession>W6MDL9</accession>
<dbReference type="PANTHER" id="PTHR47628:SF1">
    <property type="entry name" value="ALIPHATIC AMIDASE EXPRESSION-REGULATING PROTEIN"/>
    <property type="match status" value="1"/>
</dbReference>
<dbReference type="OrthoDB" id="5288800at2"/>
<keyword evidence="5" id="KW-1133">Transmembrane helix</keyword>
<comment type="caution">
    <text evidence="7">The sequence shown here is derived from an EMBL/GenBank/DDBJ whole genome shotgun (WGS) entry which is preliminary data.</text>
</comment>
<keyword evidence="3" id="KW-0732">Signal</keyword>
<feature type="domain" description="Leucine-binding protein" evidence="6">
    <location>
        <begin position="33"/>
        <end position="371"/>
    </location>
</feature>
<comment type="similarity">
    <text evidence="1">Belongs to the leucine-binding protein family.</text>
</comment>
<reference evidence="7" key="2">
    <citation type="submission" date="2014-03" db="EMBL/GenBank/DDBJ databases">
        <title>Candidatus Competibacter-lineage genomes retrieved from metagenomes reveal functional metabolic diversity.</title>
        <authorList>
            <person name="McIlroy S.J."/>
            <person name="Albertsen M."/>
            <person name="Andresen E.K."/>
            <person name="Saunders A.M."/>
            <person name="Kristiansen R."/>
            <person name="Stokholm-Bjerregaard M."/>
            <person name="Nielsen K.L."/>
            <person name="Nielsen P.H."/>
        </authorList>
    </citation>
    <scope>NUCLEOTIDE SEQUENCE</scope>
    <source>
        <strain evidence="7">Run_A_D11</strain>
    </source>
</reference>
<evidence type="ECO:0000313" key="7">
    <source>
        <dbReference type="EMBL" id="CDI03093.1"/>
    </source>
</evidence>
<feature type="transmembrane region" description="Helical" evidence="5">
    <location>
        <begin position="5"/>
        <end position="26"/>
    </location>
</feature>
<proteinExistence type="inferred from homology"/>
<evidence type="ECO:0000256" key="2">
    <source>
        <dbReference type="ARBA" id="ARBA00022448"/>
    </source>
</evidence>
<evidence type="ECO:0000256" key="5">
    <source>
        <dbReference type="SAM" id="Phobius"/>
    </source>
</evidence>
<evidence type="ECO:0000313" key="8">
    <source>
        <dbReference type="Proteomes" id="UP000035760"/>
    </source>
</evidence>
<dbReference type="Proteomes" id="UP000035760">
    <property type="component" value="Unassembled WGS sequence"/>
</dbReference>
<keyword evidence="5" id="KW-0472">Membrane</keyword>
<evidence type="ECO:0000256" key="3">
    <source>
        <dbReference type="ARBA" id="ARBA00022729"/>
    </source>
</evidence>
<dbReference type="Gene3D" id="3.40.50.2300">
    <property type="match status" value="2"/>
</dbReference>
<organism evidence="7 8">
    <name type="scientific">Candidatus Competibacter denitrificans Run_A_D11</name>
    <dbReference type="NCBI Taxonomy" id="1400863"/>
    <lineage>
        <taxon>Bacteria</taxon>
        <taxon>Pseudomonadati</taxon>
        <taxon>Pseudomonadota</taxon>
        <taxon>Gammaproteobacteria</taxon>
        <taxon>Candidatus Competibacteraceae</taxon>
        <taxon>Candidatus Competibacter</taxon>
    </lineage>
</organism>
<name>W6MDL9_9GAMM</name>
<keyword evidence="4" id="KW-0029">Amino-acid transport</keyword>
<dbReference type="InterPro" id="IPR028081">
    <property type="entry name" value="Leu-bd"/>
</dbReference>
<dbReference type="EMBL" id="CBTJ020000045">
    <property type="protein sequence ID" value="CDI03093.1"/>
    <property type="molecule type" value="Genomic_DNA"/>
</dbReference>
<dbReference type="AlphaFoldDB" id="W6MDL9"/>
<dbReference type="InterPro" id="IPR000709">
    <property type="entry name" value="Leu_Ile_Val-bd"/>
</dbReference>
<dbReference type="PRINTS" id="PR00337">
    <property type="entry name" value="LEUILEVALBP"/>
</dbReference>
<keyword evidence="2" id="KW-0813">Transport</keyword>
<keyword evidence="5" id="KW-0812">Transmembrane</keyword>
<protein>
    <submittedName>
        <fullName evidence="7">ABC-type branched-chain amino acid transport system, periplasmic component</fullName>
    </submittedName>
</protein>
<evidence type="ECO:0000259" key="6">
    <source>
        <dbReference type="Pfam" id="PF13458"/>
    </source>
</evidence>
<dbReference type="CDD" id="cd06331">
    <property type="entry name" value="PBP1_AmiC-like"/>
    <property type="match status" value="1"/>
</dbReference>
<dbReference type="InterPro" id="IPR028082">
    <property type="entry name" value="Peripla_BP_I"/>
</dbReference>
<evidence type="ECO:0000256" key="1">
    <source>
        <dbReference type="ARBA" id="ARBA00010062"/>
    </source>
</evidence>
<dbReference type="Pfam" id="PF13458">
    <property type="entry name" value="Peripla_BP_6"/>
    <property type="match status" value="1"/>
</dbReference>
<dbReference type="STRING" id="1400863.BN873_380075"/>
<keyword evidence="8" id="KW-1185">Reference proteome</keyword>
<evidence type="ECO:0000256" key="4">
    <source>
        <dbReference type="ARBA" id="ARBA00022970"/>
    </source>
</evidence>
<dbReference type="RefSeq" id="WP_048673616.1">
    <property type="nucleotide sequence ID" value="NZ_CBTJ020000045.1"/>
</dbReference>
<gene>
    <name evidence="7" type="ORF">BN873_380075</name>
</gene>